<gene>
    <name evidence="5" type="ORF">H9890_06480</name>
</gene>
<evidence type="ECO:0000313" key="6">
    <source>
        <dbReference type="Proteomes" id="UP000823933"/>
    </source>
</evidence>
<feature type="domain" description="HTH araC/xylS-type" evidence="4">
    <location>
        <begin position="199"/>
        <end position="297"/>
    </location>
</feature>
<evidence type="ECO:0000259" key="4">
    <source>
        <dbReference type="PROSITE" id="PS01124"/>
    </source>
</evidence>
<comment type="caution">
    <text evidence="5">The sequence shown here is derived from an EMBL/GenBank/DDBJ whole genome shotgun (WGS) entry which is preliminary data.</text>
</comment>
<evidence type="ECO:0000256" key="1">
    <source>
        <dbReference type="ARBA" id="ARBA00023015"/>
    </source>
</evidence>
<proteinExistence type="predicted"/>
<evidence type="ECO:0000313" key="5">
    <source>
        <dbReference type="EMBL" id="HIW09026.1"/>
    </source>
</evidence>
<evidence type="ECO:0000256" key="3">
    <source>
        <dbReference type="ARBA" id="ARBA00023163"/>
    </source>
</evidence>
<keyword evidence="1" id="KW-0805">Transcription regulation</keyword>
<dbReference type="InterPro" id="IPR009057">
    <property type="entry name" value="Homeodomain-like_sf"/>
</dbReference>
<dbReference type="Proteomes" id="UP000823933">
    <property type="component" value="Unassembled WGS sequence"/>
</dbReference>
<dbReference type="InterPro" id="IPR003313">
    <property type="entry name" value="AraC-bd"/>
</dbReference>
<dbReference type="PANTHER" id="PTHR43280">
    <property type="entry name" value="ARAC-FAMILY TRANSCRIPTIONAL REGULATOR"/>
    <property type="match status" value="1"/>
</dbReference>
<dbReference type="EMBL" id="DXHQ01000078">
    <property type="protein sequence ID" value="HIW09026.1"/>
    <property type="molecule type" value="Genomic_DNA"/>
</dbReference>
<dbReference type="Gene3D" id="1.10.10.60">
    <property type="entry name" value="Homeodomain-like"/>
    <property type="match status" value="2"/>
</dbReference>
<dbReference type="SUPFAM" id="SSF46689">
    <property type="entry name" value="Homeodomain-like"/>
    <property type="match status" value="2"/>
</dbReference>
<dbReference type="SMART" id="SM00342">
    <property type="entry name" value="HTH_ARAC"/>
    <property type="match status" value="1"/>
</dbReference>
<dbReference type="Pfam" id="PF12833">
    <property type="entry name" value="HTH_18"/>
    <property type="match status" value="1"/>
</dbReference>
<dbReference type="InterPro" id="IPR018060">
    <property type="entry name" value="HTH_AraC"/>
</dbReference>
<dbReference type="SUPFAM" id="SSF51182">
    <property type="entry name" value="RmlC-like cupins"/>
    <property type="match status" value="1"/>
</dbReference>
<dbReference type="AlphaFoldDB" id="A0A9D1QBN2"/>
<dbReference type="PRINTS" id="PR00032">
    <property type="entry name" value="HTHARAC"/>
</dbReference>
<name>A0A9D1QBN2_9FIRM</name>
<dbReference type="Pfam" id="PF02311">
    <property type="entry name" value="AraC_binding"/>
    <property type="match status" value="1"/>
</dbReference>
<dbReference type="GO" id="GO:0003700">
    <property type="term" value="F:DNA-binding transcription factor activity"/>
    <property type="evidence" value="ECO:0007669"/>
    <property type="project" value="InterPro"/>
</dbReference>
<dbReference type="PROSITE" id="PS00041">
    <property type="entry name" value="HTH_ARAC_FAMILY_1"/>
    <property type="match status" value="1"/>
</dbReference>
<dbReference type="InterPro" id="IPR014710">
    <property type="entry name" value="RmlC-like_jellyroll"/>
</dbReference>
<organism evidence="5 6">
    <name type="scientific">Candidatus Faecalibacterium intestinigallinarum</name>
    <dbReference type="NCBI Taxonomy" id="2838581"/>
    <lineage>
        <taxon>Bacteria</taxon>
        <taxon>Bacillati</taxon>
        <taxon>Bacillota</taxon>
        <taxon>Clostridia</taxon>
        <taxon>Eubacteriales</taxon>
        <taxon>Oscillospiraceae</taxon>
        <taxon>Faecalibacterium</taxon>
    </lineage>
</organism>
<dbReference type="InterPro" id="IPR011051">
    <property type="entry name" value="RmlC_Cupin_sf"/>
</dbReference>
<dbReference type="GO" id="GO:0043565">
    <property type="term" value="F:sequence-specific DNA binding"/>
    <property type="evidence" value="ECO:0007669"/>
    <property type="project" value="InterPro"/>
</dbReference>
<dbReference type="Gene3D" id="2.60.120.10">
    <property type="entry name" value="Jelly Rolls"/>
    <property type="match status" value="1"/>
</dbReference>
<dbReference type="PROSITE" id="PS01124">
    <property type="entry name" value="HTH_ARAC_FAMILY_2"/>
    <property type="match status" value="1"/>
</dbReference>
<evidence type="ECO:0000256" key="2">
    <source>
        <dbReference type="ARBA" id="ARBA00023125"/>
    </source>
</evidence>
<dbReference type="InterPro" id="IPR018062">
    <property type="entry name" value="HTH_AraC-typ_CS"/>
</dbReference>
<sequence>MKQVRGIEFHAGSREERLPDFAPDFPYIASRAELDCYPERLVPWHWHRAVELFYMESGALEYSTPQGRALFPAGSGGFVNTGVLHMTRPVGRAGENVQLVHLFDPSLIAGEPGSRIGQKYVLPLTAAPQVELIALSPADPAQAALLADIRAAFSLSEAADGCELRLRSALSEIWLRLLEQARPQLEQPARPGCSSEKIKALLVYIHEHYAEKISVTELAASAYLSERACFRLFRDCLHTTPAAYIQSYRLQMACEMLARSSESLTEVGRACGLGSSSYFGKLFREAMGCTPSEYRRKWQDGDKTGQE</sequence>
<dbReference type="PANTHER" id="PTHR43280:SF2">
    <property type="entry name" value="HTH-TYPE TRANSCRIPTIONAL REGULATOR EXSA"/>
    <property type="match status" value="1"/>
</dbReference>
<keyword evidence="3" id="KW-0804">Transcription</keyword>
<keyword evidence="2" id="KW-0238">DNA-binding</keyword>
<reference evidence="5" key="1">
    <citation type="journal article" date="2021" name="PeerJ">
        <title>Extensive microbial diversity within the chicken gut microbiome revealed by metagenomics and culture.</title>
        <authorList>
            <person name="Gilroy R."/>
            <person name="Ravi A."/>
            <person name="Getino M."/>
            <person name="Pursley I."/>
            <person name="Horton D.L."/>
            <person name="Alikhan N.F."/>
            <person name="Baker D."/>
            <person name="Gharbi K."/>
            <person name="Hall N."/>
            <person name="Watson M."/>
            <person name="Adriaenssens E.M."/>
            <person name="Foster-Nyarko E."/>
            <person name="Jarju S."/>
            <person name="Secka A."/>
            <person name="Antonio M."/>
            <person name="Oren A."/>
            <person name="Chaudhuri R.R."/>
            <person name="La Ragione R."/>
            <person name="Hildebrand F."/>
            <person name="Pallen M.J."/>
        </authorList>
    </citation>
    <scope>NUCLEOTIDE SEQUENCE</scope>
    <source>
        <strain evidence="5">ChiHcolR34-3080</strain>
    </source>
</reference>
<reference evidence="5" key="2">
    <citation type="submission" date="2021-04" db="EMBL/GenBank/DDBJ databases">
        <authorList>
            <person name="Gilroy R."/>
        </authorList>
    </citation>
    <scope>NUCLEOTIDE SEQUENCE</scope>
    <source>
        <strain evidence="5">ChiHcolR34-3080</strain>
    </source>
</reference>
<protein>
    <submittedName>
        <fullName evidence="5">AraC family transcriptional regulator</fullName>
    </submittedName>
</protein>
<accession>A0A9D1QBN2</accession>
<dbReference type="InterPro" id="IPR020449">
    <property type="entry name" value="Tscrpt_reg_AraC-type_HTH"/>
</dbReference>